<protein>
    <recommendedName>
        <fullName evidence="3">Phospholipase D-like domain-containing protein</fullName>
    </recommendedName>
</protein>
<proteinExistence type="predicted"/>
<organism evidence="1 2">
    <name type="scientific">Clostridium algidicarnis</name>
    <dbReference type="NCBI Taxonomy" id="37659"/>
    <lineage>
        <taxon>Bacteria</taxon>
        <taxon>Bacillati</taxon>
        <taxon>Bacillota</taxon>
        <taxon>Clostridia</taxon>
        <taxon>Eubacteriales</taxon>
        <taxon>Clostridiaceae</taxon>
        <taxon>Clostridium</taxon>
    </lineage>
</organism>
<dbReference type="RefSeq" id="WP_216132907.1">
    <property type="nucleotide sequence ID" value="NZ_JAHLDG010000035.1"/>
</dbReference>
<comment type="caution">
    <text evidence="1">The sequence shown here is derived from an EMBL/GenBank/DDBJ whole genome shotgun (WGS) entry which is preliminary data.</text>
</comment>
<sequence>MPIQFLVRKFMKESLYRKALLNLVAMEGNLLIVSTGYIHNSSYYTNATAINSLASAINKRNKIVNSKLIVKVVGGEVDLTYPNNFINFCKELYSKINDPTKIEIKFERVVSDNWHGKVVLKLEEDVNNFSNNKYYGALVGSSNLTPINILDSQFGWNLETDLYIIDGKIVHNSDLHRIKEVKCDIGMCEAEIQSNTTKIKSSIKSVKDKLNVDLPNPIIDDKIASIEDLRELREKCKEYVKDTQNEEYKYLVISILQSITCISNADRIRNEIKKAFEDLKGPGKELRTKVKNIKGVNDEIYEACNEILDSTVKLYNNKDSCTFDDFNGIYDKVKQFQKEYKENIRYNDEYAIQQCFHSLNMFKESISIIRKNLLAFKTVYDFRNDGPFIESILKGLYFETNDIIDNFCTEELCL</sequence>
<name>A0ABS6C6I0_9CLOT</name>
<reference evidence="1 2" key="1">
    <citation type="submission" date="2021-06" db="EMBL/GenBank/DDBJ databases">
        <title>Clostridia strains as spoilage organisms.</title>
        <authorList>
            <person name="Wambui J."/>
            <person name="Stephan R."/>
            <person name="Stevens M.J.A."/>
        </authorList>
    </citation>
    <scope>NUCLEOTIDE SEQUENCE [LARGE SCALE GENOMIC DNA]</scope>
    <source>
        <strain evidence="1 2">CM013</strain>
    </source>
</reference>
<accession>A0ABS6C6I0</accession>
<gene>
    <name evidence="1" type="ORF">KPL27_13595</name>
</gene>
<dbReference type="EMBL" id="JAHLDG010000035">
    <property type="protein sequence ID" value="MBU3221096.1"/>
    <property type="molecule type" value="Genomic_DNA"/>
</dbReference>
<keyword evidence="2" id="KW-1185">Reference proteome</keyword>
<dbReference type="Proteomes" id="UP000740830">
    <property type="component" value="Unassembled WGS sequence"/>
</dbReference>
<evidence type="ECO:0000313" key="2">
    <source>
        <dbReference type="Proteomes" id="UP000740830"/>
    </source>
</evidence>
<evidence type="ECO:0000313" key="1">
    <source>
        <dbReference type="EMBL" id="MBU3221096.1"/>
    </source>
</evidence>
<evidence type="ECO:0008006" key="3">
    <source>
        <dbReference type="Google" id="ProtNLM"/>
    </source>
</evidence>